<sequence length="108" mass="12574">MPSIEGLDELIKDYEHQEMEKRIYKLIPDKWHTEIRMFTENEFSNTGVRDGELVKAADDLAAYIEAYLSLKNGIKNKDLSSAKIKIKEKYRGKNILGIDFGKIYLNFD</sequence>
<dbReference type="SUPFAM" id="SSF109604">
    <property type="entry name" value="HD-domain/PDEase-like"/>
    <property type="match status" value="1"/>
</dbReference>
<accession>X1GAR0</accession>
<name>X1GAR0_9ZZZZ</name>
<evidence type="ECO:0000313" key="2">
    <source>
        <dbReference type="EMBL" id="GAH38674.1"/>
    </source>
</evidence>
<gene>
    <name evidence="2" type="ORF">S03H2_22653</name>
</gene>
<comment type="caution">
    <text evidence="2">The sequence shown here is derived from an EMBL/GenBank/DDBJ whole genome shotgun (WGS) entry which is preliminary data.</text>
</comment>
<dbReference type="AlphaFoldDB" id="X1GAR0"/>
<evidence type="ECO:0000259" key="1">
    <source>
        <dbReference type="Pfam" id="PF13023"/>
    </source>
</evidence>
<dbReference type="Pfam" id="PF13023">
    <property type="entry name" value="HD_3"/>
    <property type="match status" value="1"/>
</dbReference>
<feature type="domain" description="HD" evidence="1">
    <location>
        <begin position="3"/>
        <end position="82"/>
    </location>
</feature>
<proteinExistence type="predicted"/>
<reference evidence="2" key="1">
    <citation type="journal article" date="2014" name="Front. Microbiol.">
        <title>High frequency of phylogenetically diverse reductive dehalogenase-homologous genes in deep subseafloor sedimentary metagenomes.</title>
        <authorList>
            <person name="Kawai M."/>
            <person name="Futagami T."/>
            <person name="Toyoda A."/>
            <person name="Takaki Y."/>
            <person name="Nishi S."/>
            <person name="Hori S."/>
            <person name="Arai W."/>
            <person name="Tsubouchi T."/>
            <person name="Morono Y."/>
            <person name="Uchiyama I."/>
            <person name="Ito T."/>
            <person name="Fujiyama A."/>
            <person name="Inagaki F."/>
            <person name="Takami H."/>
        </authorList>
    </citation>
    <scope>NUCLEOTIDE SEQUENCE</scope>
    <source>
        <strain evidence="2">Expedition CK06-06</strain>
    </source>
</reference>
<dbReference type="EMBL" id="BARU01012232">
    <property type="protein sequence ID" value="GAH38674.1"/>
    <property type="molecule type" value="Genomic_DNA"/>
</dbReference>
<dbReference type="InterPro" id="IPR006674">
    <property type="entry name" value="HD_domain"/>
</dbReference>
<organism evidence="2">
    <name type="scientific">marine sediment metagenome</name>
    <dbReference type="NCBI Taxonomy" id="412755"/>
    <lineage>
        <taxon>unclassified sequences</taxon>
        <taxon>metagenomes</taxon>
        <taxon>ecological metagenomes</taxon>
    </lineage>
</organism>
<protein>
    <recommendedName>
        <fullName evidence="1">HD domain-containing protein</fullName>
    </recommendedName>
</protein>
<dbReference type="Gene3D" id="1.10.3210.10">
    <property type="entry name" value="Hypothetical protein af1432"/>
    <property type="match status" value="1"/>
</dbReference>